<proteinExistence type="predicted"/>
<evidence type="ECO:0000256" key="1">
    <source>
        <dbReference type="ARBA" id="ARBA00004141"/>
    </source>
</evidence>
<evidence type="ECO:0000256" key="3">
    <source>
        <dbReference type="ARBA" id="ARBA00022475"/>
    </source>
</evidence>
<feature type="transmembrane region" description="Helical" evidence="7">
    <location>
        <begin position="6"/>
        <end position="22"/>
    </location>
</feature>
<evidence type="ECO:0000256" key="6">
    <source>
        <dbReference type="ARBA" id="ARBA00023136"/>
    </source>
</evidence>
<evidence type="ECO:0000256" key="4">
    <source>
        <dbReference type="ARBA" id="ARBA00022692"/>
    </source>
</evidence>
<accession>A0A0D0KU78</accession>
<evidence type="ECO:0000256" key="5">
    <source>
        <dbReference type="ARBA" id="ARBA00022989"/>
    </source>
</evidence>
<feature type="transmembrane region" description="Helical" evidence="7">
    <location>
        <begin position="65"/>
        <end position="84"/>
    </location>
</feature>
<feature type="transmembrane region" description="Helical" evidence="7">
    <location>
        <begin position="34"/>
        <end position="53"/>
    </location>
</feature>
<feature type="transmembrane region" description="Helical" evidence="7">
    <location>
        <begin position="266"/>
        <end position="296"/>
    </location>
</feature>
<reference evidence="8 9" key="1">
    <citation type="submission" date="2014-12" db="EMBL/GenBank/DDBJ databases">
        <title>16Stimator: statistical estimation of ribosomal gene copy numbers from draft genome assemblies.</title>
        <authorList>
            <person name="Perisin M.A."/>
            <person name="Vetter M."/>
            <person name="Gilbert J.A."/>
            <person name="Bergelson J."/>
        </authorList>
    </citation>
    <scope>NUCLEOTIDE SEQUENCE [LARGE SCALE GENOMIC DNA]</scope>
    <source>
        <strain evidence="8 9">MEDvA23</strain>
    </source>
</reference>
<sequence length="339" mass="34669">MLPVFLVTFPFFALIAAGYAAARARLLPLEAIPGLNTFVLYFALPCMLLRFGAGTPITQLLDGSVALVWGACALAVVAGVVLLTRNARIGWNDAAFGALVAAFPNTGFMGVPLLVAILGAQAAGPMIITIAFDLVVTSSLCIALSRLDGAGGAGRHGASQAARKALRGIVFNPMPWSILLGVLLSAARWQLPGPIDRTVAMLADAASPVALFTIGAVLARSALLEREHVASAAVAQAMGTGGAAARKAPLADVLPVVAVKLLLHPLLVWGLGAGAIALGLPLSHAALVAIVLVAALPSASNVSMLAERFGADNGRIARIILWTTVAAFFSFPLAVGLLR</sequence>
<evidence type="ECO:0000313" key="8">
    <source>
        <dbReference type="EMBL" id="KIQ29637.1"/>
    </source>
</evidence>
<protein>
    <submittedName>
        <fullName evidence="8">Transporter</fullName>
    </submittedName>
</protein>
<comment type="subcellular location">
    <subcellularLocation>
        <location evidence="1">Membrane</location>
        <topology evidence="1">Multi-pass membrane protein</topology>
    </subcellularLocation>
</comment>
<dbReference type="Proteomes" id="UP000032067">
    <property type="component" value="Unassembled WGS sequence"/>
</dbReference>
<evidence type="ECO:0000256" key="7">
    <source>
        <dbReference type="SAM" id="Phobius"/>
    </source>
</evidence>
<name>A0A0D0KU78_VARPD</name>
<dbReference type="OrthoDB" id="3435874at2"/>
<feature type="transmembrane region" description="Helical" evidence="7">
    <location>
        <begin position="316"/>
        <end position="338"/>
    </location>
</feature>
<dbReference type="PANTHER" id="PTHR36838:SF3">
    <property type="entry name" value="TRANSPORTER AUXIN EFFLUX CARRIER EC FAMILY"/>
    <property type="match status" value="1"/>
</dbReference>
<keyword evidence="3" id="KW-1003">Cell membrane</keyword>
<keyword evidence="6 7" id="KW-0472">Membrane</keyword>
<keyword evidence="4 7" id="KW-0812">Transmembrane</keyword>
<organism evidence="8 9">
    <name type="scientific">Variovorax paradoxus</name>
    <dbReference type="NCBI Taxonomy" id="34073"/>
    <lineage>
        <taxon>Bacteria</taxon>
        <taxon>Pseudomonadati</taxon>
        <taxon>Pseudomonadota</taxon>
        <taxon>Betaproteobacteria</taxon>
        <taxon>Burkholderiales</taxon>
        <taxon>Comamonadaceae</taxon>
        <taxon>Variovorax</taxon>
    </lineage>
</organism>
<feature type="transmembrane region" description="Helical" evidence="7">
    <location>
        <begin position="126"/>
        <end position="144"/>
    </location>
</feature>
<feature type="transmembrane region" description="Helical" evidence="7">
    <location>
        <begin position="96"/>
        <end position="120"/>
    </location>
</feature>
<evidence type="ECO:0000256" key="2">
    <source>
        <dbReference type="ARBA" id="ARBA00022448"/>
    </source>
</evidence>
<dbReference type="PANTHER" id="PTHR36838">
    <property type="entry name" value="AUXIN EFFLUX CARRIER FAMILY PROTEIN"/>
    <property type="match status" value="1"/>
</dbReference>
<dbReference type="GO" id="GO:0055085">
    <property type="term" value="P:transmembrane transport"/>
    <property type="evidence" value="ECO:0007669"/>
    <property type="project" value="InterPro"/>
</dbReference>
<dbReference type="AlphaFoldDB" id="A0A0D0KU78"/>
<gene>
    <name evidence="8" type="ORF">RT97_18935</name>
</gene>
<comment type="caution">
    <text evidence="8">The sequence shown here is derived from an EMBL/GenBank/DDBJ whole genome shotgun (WGS) entry which is preliminary data.</text>
</comment>
<dbReference type="EMBL" id="JXQQ01000044">
    <property type="protein sequence ID" value="KIQ29637.1"/>
    <property type="molecule type" value="Genomic_DNA"/>
</dbReference>
<keyword evidence="5 7" id="KW-1133">Transmembrane helix</keyword>
<feature type="transmembrane region" description="Helical" evidence="7">
    <location>
        <begin position="165"/>
        <end position="187"/>
    </location>
</feature>
<dbReference type="InterPro" id="IPR004776">
    <property type="entry name" value="Mem_transp_PIN-like"/>
</dbReference>
<dbReference type="RefSeq" id="WP_042580341.1">
    <property type="nucleotide sequence ID" value="NZ_JXQQ01000044.1"/>
</dbReference>
<dbReference type="Pfam" id="PF03547">
    <property type="entry name" value="Mem_trans"/>
    <property type="match status" value="2"/>
</dbReference>
<keyword evidence="2" id="KW-0813">Transport</keyword>
<feature type="transmembrane region" description="Helical" evidence="7">
    <location>
        <begin position="199"/>
        <end position="219"/>
    </location>
</feature>
<dbReference type="GO" id="GO:0016020">
    <property type="term" value="C:membrane"/>
    <property type="evidence" value="ECO:0007669"/>
    <property type="project" value="UniProtKB-SubCell"/>
</dbReference>
<evidence type="ECO:0000313" key="9">
    <source>
        <dbReference type="Proteomes" id="UP000032067"/>
    </source>
</evidence>